<evidence type="ECO:0000256" key="3">
    <source>
        <dbReference type="ARBA" id="ARBA00022692"/>
    </source>
</evidence>
<reference evidence="8 9" key="1">
    <citation type="submission" date="2015-09" db="EMBL/GenBank/DDBJ databases">
        <title>Genome sequence of Oxobacter pfennigii DSM 3222.</title>
        <authorList>
            <person name="Poehlein A."/>
            <person name="Bengelsdorf F.R."/>
            <person name="Schiel-Bengelsdorf B."/>
            <person name="Duerre P."/>
            <person name="Daniel R."/>
        </authorList>
    </citation>
    <scope>NUCLEOTIDE SEQUENCE [LARGE SCALE GENOMIC DNA]</scope>
    <source>
        <strain evidence="8 9">DSM 3222</strain>
    </source>
</reference>
<dbReference type="PROSITE" id="PS50850">
    <property type="entry name" value="MFS"/>
    <property type="match status" value="1"/>
</dbReference>
<dbReference type="OrthoDB" id="9816124at2"/>
<dbReference type="InterPro" id="IPR053160">
    <property type="entry name" value="MFS_DHA3_Transporter"/>
</dbReference>
<dbReference type="InterPro" id="IPR011701">
    <property type="entry name" value="MFS"/>
</dbReference>
<keyword evidence="4 6" id="KW-1133">Transmembrane helix</keyword>
<feature type="transmembrane region" description="Helical" evidence="6">
    <location>
        <begin position="80"/>
        <end position="104"/>
    </location>
</feature>
<keyword evidence="2" id="KW-0813">Transport</keyword>
<feature type="transmembrane region" description="Helical" evidence="6">
    <location>
        <begin position="165"/>
        <end position="184"/>
    </location>
</feature>
<proteinExistence type="predicted"/>
<dbReference type="GO" id="GO:0022857">
    <property type="term" value="F:transmembrane transporter activity"/>
    <property type="evidence" value="ECO:0007669"/>
    <property type="project" value="InterPro"/>
</dbReference>
<comment type="caution">
    <text evidence="8">The sequence shown here is derived from an EMBL/GenBank/DDBJ whole genome shotgun (WGS) entry which is preliminary data.</text>
</comment>
<dbReference type="SUPFAM" id="SSF103473">
    <property type="entry name" value="MFS general substrate transporter"/>
    <property type="match status" value="1"/>
</dbReference>
<feature type="transmembrane region" description="Helical" evidence="6">
    <location>
        <begin position="252"/>
        <end position="272"/>
    </location>
</feature>
<feature type="transmembrane region" description="Helical" evidence="6">
    <location>
        <begin position="219"/>
        <end position="240"/>
    </location>
</feature>
<evidence type="ECO:0000256" key="2">
    <source>
        <dbReference type="ARBA" id="ARBA00022448"/>
    </source>
</evidence>
<dbReference type="Pfam" id="PF07690">
    <property type="entry name" value="MFS_1"/>
    <property type="match status" value="1"/>
</dbReference>
<protein>
    <submittedName>
        <fullName evidence="8">Major facilitator superfamily protein</fullName>
    </submittedName>
</protein>
<dbReference type="AlphaFoldDB" id="A0A0P8YE91"/>
<dbReference type="Proteomes" id="UP000050326">
    <property type="component" value="Unassembled WGS sequence"/>
</dbReference>
<evidence type="ECO:0000259" key="7">
    <source>
        <dbReference type="PROSITE" id="PS50850"/>
    </source>
</evidence>
<evidence type="ECO:0000256" key="1">
    <source>
        <dbReference type="ARBA" id="ARBA00004651"/>
    </source>
</evidence>
<dbReference type="PANTHER" id="PTHR23530">
    <property type="entry name" value="TRANSPORT PROTEIN-RELATED"/>
    <property type="match status" value="1"/>
</dbReference>
<dbReference type="STRING" id="36849.OXPF_07520"/>
<dbReference type="InterPro" id="IPR036259">
    <property type="entry name" value="MFS_trans_sf"/>
</dbReference>
<keyword evidence="9" id="KW-1185">Reference proteome</keyword>
<feature type="transmembrane region" description="Helical" evidence="6">
    <location>
        <begin position="306"/>
        <end position="327"/>
    </location>
</feature>
<gene>
    <name evidence="8" type="ORF">OXPF_07520</name>
</gene>
<name>A0A0P8YE91_9CLOT</name>
<comment type="subcellular location">
    <subcellularLocation>
        <location evidence="1">Cell membrane</location>
        <topology evidence="1">Multi-pass membrane protein</topology>
    </subcellularLocation>
</comment>
<feature type="transmembrane region" description="Helical" evidence="6">
    <location>
        <begin position="284"/>
        <end position="300"/>
    </location>
</feature>
<dbReference type="PATRIC" id="fig|36849.3.peg.805"/>
<evidence type="ECO:0000313" key="8">
    <source>
        <dbReference type="EMBL" id="KPU45519.1"/>
    </source>
</evidence>
<feature type="transmembrane region" description="Helical" evidence="6">
    <location>
        <begin position="339"/>
        <end position="361"/>
    </location>
</feature>
<feature type="transmembrane region" description="Helical" evidence="6">
    <location>
        <begin position="367"/>
        <end position="390"/>
    </location>
</feature>
<keyword evidence="3 6" id="KW-0812">Transmembrane</keyword>
<evidence type="ECO:0000256" key="4">
    <source>
        <dbReference type="ARBA" id="ARBA00022989"/>
    </source>
</evidence>
<feature type="domain" description="Major facilitator superfamily (MFS) profile" evidence="7">
    <location>
        <begin position="1"/>
        <end position="393"/>
    </location>
</feature>
<accession>A0A0P8YE91</accession>
<sequence>MDNRVQLKRNINKNYIYTLLQNTDFTRGIWMIYLAQKGMSLTQLGFLETIFHITSFTMEVPTGAIADIFGRRASRILGRIASLISVIILLMANSFVWFAISFVFTALSYNLESGAGDALIYDSLKEIGEEYEYMKVSGRKEVFYQTAGAISFLVGGYLASKNYDIAFILTLIIGTVAIVVSLTFKEPSIGRMEAGHPEEKIFIKVLKESIGVVKCNPKIIMFALITQIIMALCTCVFYYFQNYLKADGYNETLIGVIYALSALIPALIAPNIHRIEKRIKEKGMLILMPTMTVFCLWGVAFLKFHYIFFILLMISEGIIYISVSDYINKMIPSETRATVLSFESMVFSFFMIILFPVIGIVGDLYSLKIAFILLGILSTALVIVNSVLLIRKTI</sequence>
<dbReference type="InterPro" id="IPR005829">
    <property type="entry name" value="Sugar_transporter_CS"/>
</dbReference>
<dbReference type="PROSITE" id="PS00216">
    <property type="entry name" value="SUGAR_TRANSPORT_1"/>
    <property type="match status" value="1"/>
</dbReference>
<dbReference type="Gene3D" id="1.20.1250.20">
    <property type="entry name" value="MFS general substrate transporter like domains"/>
    <property type="match status" value="1"/>
</dbReference>
<dbReference type="EMBL" id="LKET01000021">
    <property type="protein sequence ID" value="KPU45519.1"/>
    <property type="molecule type" value="Genomic_DNA"/>
</dbReference>
<evidence type="ECO:0000313" key="9">
    <source>
        <dbReference type="Proteomes" id="UP000050326"/>
    </source>
</evidence>
<dbReference type="RefSeq" id="WP_054873866.1">
    <property type="nucleotide sequence ID" value="NZ_LKET01000021.1"/>
</dbReference>
<dbReference type="InterPro" id="IPR020846">
    <property type="entry name" value="MFS_dom"/>
</dbReference>
<dbReference type="GO" id="GO:0005886">
    <property type="term" value="C:plasma membrane"/>
    <property type="evidence" value="ECO:0007669"/>
    <property type="project" value="UniProtKB-SubCell"/>
</dbReference>
<organism evidence="8 9">
    <name type="scientific">Oxobacter pfennigii</name>
    <dbReference type="NCBI Taxonomy" id="36849"/>
    <lineage>
        <taxon>Bacteria</taxon>
        <taxon>Bacillati</taxon>
        <taxon>Bacillota</taxon>
        <taxon>Clostridia</taxon>
        <taxon>Eubacteriales</taxon>
        <taxon>Clostridiaceae</taxon>
        <taxon>Oxobacter</taxon>
    </lineage>
</organism>
<keyword evidence="5 6" id="KW-0472">Membrane</keyword>
<evidence type="ECO:0000256" key="6">
    <source>
        <dbReference type="SAM" id="Phobius"/>
    </source>
</evidence>
<dbReference type="PANTHER" id="PTHR23530:SF1">
    <property type="entry name" value="PERMEASE, MAJOR FACILITATOR SUPERFAMILY-RELATED"/>
    <property type="match status" value="1"/>
</dbReference>
<evidence type="ECO:0000256" key="5">
    <source>
        <dbReference type="ARBA" id="ARBA00023136"/>
    </source>
</evidence>